<dbReference type="SUPFAM" id="SSF52540">
    <property type="entry name" value="P-loop containing nucleoside triphosphate hydrolases"/>
    <property type="match status" value="1"/>
</dbReference>
<dbReference type="Gene3D" id="3.40.50.300">
    <property type="entry name" value="P-loop containing nucleotide triphosphate hydrolases"/>
    <property type="match status" value="1"/>
</dbReference>
<feature type="non-terminal residue" evidence="1">
    <location>
        <position position="1"/>
    </location>
</feature>
<dbReference type="InterPro" id="IPR027417">
    <property type="entry name" value="P-loop_NTPase"/>
</dbReference>
<dbReference type="GO" id="GO:0042626">
    <property type="term" value="F:ATPase-coupled transmembrane transporter activity"/>
    <property type="evidence" value="ECO:0007669"/>
    <property type="project" value="TreeGrafter"/>
</dbReference>
<reference evidence="1" key="1">
    <citation type="journal article" date="2020" name="mSystems">
        <title>Genome- and Community-Level Interaction Insights into Carbon Utilization and Element Cycling Functions of Hydrothermarchaeota in Hydrothermal Sediment.</title>
        <authorList>
            <person name="Zhou Z."/>
            <person name="Liu Y."/>
            <person name="Xu W."/>
            <person name="Pan J."/>
            <person name="Luo Z.H."/>
            <person name="Li M."/>
        </authorList>
    </citation>
    <scope>NUCLEOTIDE SEQUENCE [LARGE SCALE GENOMIC DNA]</scope>
    <source>
        <strain evidence="1">SpSt-1235</strain>
    </source>
</reference>
<dbReference type="PANTHER" id="PTHR24222">
    <property type="entry name" value="ABC TRANSPORTER B FAMILY"/>
    <property type="match status" value="1"/>
</dbReference>
<evidence type="ECO:0000313" key="1">
    <source>
        <dbReference type="EMBL" id="HER39724.1"/>
    </source>
</evidence>
<gene>
    <name evidence="1" type="ORF">ENO10_00715</name>
</gene>
<organism evidence="1">
    <name type="scientific">Salinimicrobium catena</name>
    <dbReference type="NCBI Taxonomy" id="390640"/>
    <lineage>
        <taxon>Bacteria</taxon>
        <taxon>Pseudomonadati</taxon>
        <taxon>Bacteroidota</taxon>
        <taxon>Flavobacteriia</taxon>
        <taxon>Flavobacteriales</taxon>
        <taxon>Flavobacteriaceae</taxon>
        <taxon>Salinimicrobium</taxon>
    </lineage>
</organism>
<proteinExistence type="predicted"/>
<dbReference type="InterPro" id="IPR039421">
    <property type="entry name" value="Type_1_exporter"/>
</dbReference>
<accession>A0A7C2M3K3</accession>
<sequence length="62" mass="7151">FKISRNKTTIIVSHRVSSIKNADKIIILEGGEIVQRGTHQELLSTDGYYKELYLKQLSEKEM</sequence>
<dbReference type="PANTHER" id="PTHR24222:SF76">
    <property type="entry name" value="MYCOBACTIN IMPORT ATP-BINDING_PERMEASE PROTEIN IRTB"/>
    <property type="match status" value="1"/>
</dbReference>
<dbReference type="EMBL" id="DSEE01000052">
    <property type="protein sequence ID" value="HER39724.1"/>
    <property type="molecule type" value="Genomic_DNA"/>
</dbReference>
<comment type="caution">
    <text evidence="1">The sequence shown here is derived from an EMBL/GenBank/DDBJ whole genome shotgun (WGS) entry which is preliminary data.</text>
</comment>
<dbReference type="Proteomes" id="UP000885753">
    <property type="component" value="Unassembled WGS sequence"/>
</dbReference>
<protein>
    <submittedName>
        <fullName evidence="1">ABC transporter</fullName>
    </submittedName>
</protein>
<dbReference type="GO" id="GO:0005886">
    <property type="term" value="C:plasma membrane"/>
    <property type="evidence" value="ECO:0007669"/>
    <property type="project" value="TreeGrafter"/>
</dbReference>
<dbReference type="AlphaFoldDB" id="A0A7C2M3K3"/>
<name>A0A7C2M3K3_9FLAO</name>